<reference evidence="3" key="1">
    <citation type="journal article" date="2019" name="Int. J. Syst. Evol. Microbiol.">
        <title>The Global Catalogue of Microorganisms (GCM) 10K type strain sequencing project: providing services to taxonomists for standard genome sequencing and annotation.</title>
        <authorList>
            <consortium name="The Broad Institute Genomics Platform"/>
            <consortium name="The Broad Institute Genome Sequencing Center for Infectious Disease"/>
            <person name="Wu L."/>
            <person name="Ma J."/>
        </authorList>
    </citation>
    <scope>NUCLEOTIDE SEQUENCE [LARGE SCALE GENOMIC DNA]</scope>
    <source>
        <strain evidence="3">CECT 8482</strain>
    </source>
</reference>
<organism evidence="2 3">
    <name type="scientific">Paracoccus cavernae</name>
    <dbReference type="NCBI Taxonomy" id="1571207"/>
    <lineage>
        <taxon>Bacteria</taxon>
        <taxon>Pseudomonadati</taxon>
        <taxon>Pseudomonadota</taxon>
        <taxon>Alphaproteobacteria</taxon>
        <taxon>Rhodobacterales</taxon>
        <taxon>Paracoccaceae</taxon>
        <taxon>Paracoccus</taxon>
    </lineage>
</organism>
<dbReference type="Proteomes" id="UP001243846">
    <property type="component" value="Unassembled WGS sequence"/>
</dbReference>
<gene>
    <name evidence="2" type="ORF">QWZ10_17900</name>
</gene>
<protein>
    <submittedName>
        <fullName evidence="2">ATP-binding protein</fullName>
        <ecNumber evidence="2">2.7.13.3</ecNumber>
    </submittedName>
</protein>
<feature type="region of interest" description="Disordered" evidence="1">
    <location>
        <begin position="194"/>
        <end position="223"/>
    </location>
</feature>
<keyword evidence="2" id="KW-0808">Transferase</keyword>
<comment type="caution">
    <text evidence="2">The sequence shown here is derived from an EMBL/GenBank/DDBJ whole genome shotgun (WGS) entry which is preliminary data.</text>
</comment>
<sequence length="223" mass="24572">MYHRVFRADNIAVRAALLALRVRFNNQVDDESIGRLELALAEVLNNICEHGGDALSLSAGDSDPEAAHDPQTRTGAGTTRPAQAKDQPVARESRSFVRKMPPEKDHAPTIHLCVIRQNNGLACAITDDGIALPEWCLLPFGDPTFSTFRSRESDVDTLPEGGFGWYLIQDLTRAMCYYREDQRNFLAFTVPYSAGSEGERSSEPDSTPCAPCRPPEKDAAAYD</sequence>
<keyword evidence="2" id="KW-0547">Nucleotide-binding</keyword>
<feature type="region of interest" description="Disordered" evidence="1">
    <location>
        <begin position="58"/>
        <end position="103"/>
    </location>
</feature>
<evidence type="ECO:0000256" key="1">
    <source>
        <dbReference type="SAM" id="MobiDB-lite"/>
    </source>
</evidence>
<name>A0ABT8DA44_9RHOB</name>
<evidence type="ECO:0000313" key="2">
    <source>
        <dbReference type="EMBL" id="MDN3713146.1"/>
    </source>
</evidence>
<dbReference type="EMBL" id="JAUFRC010000001">
    <property type="protein sequence ID" value="MDN3713146.1"/>
    <property type="molecule type" value="Genomic_DNA"/>
</dbReference>
<proteinExistence type="predicted"/>
<keyword evidence="2" id="KW-0067">ATP-binding</keyword>
<dbReference type="GO" id="GO:0005524">
    <property type="term" value="F:ATP binding"/>
    <property type="evidence" value="ECO:0007669"/>
    <property type="project" value="UniProtKB-KW"/>
</dbReference>
<feature type="compositionally biased region" description="Basic and acidic residues" evidence="1">
    <location>
        <begin position="88"/>
        <end position="103"/>
    </location>
</feature>
<dbReference type="Gene3D" id="3.30.565.10">
    <property type="entry name" value="Histidine kinase-like ATPase, C-terminal domain"/>
    <property type="match status" value="1"/>
</dbReference>
<feature type="compositionally biased region" description="Polar residues" evidence="1">
    <location>
        <begin position="72"/>
        <end position="81"/>
    </location>
</feature>
<dbReference type="EC" id="2.7.13.3" evidence="2"/>
<feature type="compositionally biased region" description="Basic and acidic residues" evidence="1">
    <location>
        <begin position="214"/>
        <end position="223"/>
    </location>
</feature>
<dbReference type="InterPro" id="IPR036890">
    <property type="entry name" value="HATPase_C_sf"/>
</dbReference>
<evidence type="ECO:0000313" key="3">
    <source>
        <dbReference type="Proteomes" id="UP001243846"/>
    </source>
</evidence>
<keyword evidence="3" id="KW-1185">Reference proteome</keyword>
<accession>A0ABT8DA44</accession>
<dbReference type="RefSeq" id="WP_377685186.1">
    <property type="nucleotide sequence ID" value="NZ_JBHMDZ010000006.1"/>
</dbReference>
<dbReference type="GO" id="GO:0004673">
    <property type="term" value="F:protein histidine kinase activity"/>
    <property type="evidence" value="ECO:0007669"/>
    <property type="project" value="UniProtKB-EC"/>
</dbReference>